<evidence type="ECO:0000313" key="10">
    <source>
        <dbReference type="Proteomes" id="UP000279962"/>
    </source>
</evidence>
<evidence type="ECO:0000256" key="6">
    <source>
        <dbReference type="ARBA" id="ARBA00023136"/>
    </source>
</evidence>
<protein>
    <submittedName>
        <fullName evidence="9">Transporter</fullName>
    </submittedName>
</protein>
<feature type="signal peptide" evidence="8">
    <location>
        <begin position="1"/>
        <end position="21"/>
    </location>
</feature>
<accession>A0A3G2T205</accession>
<reference evidence="9 10" key="1">
    <citation type="submission" date="2018-10" db="EMBL/GenBank/DDBJ databases">
        <title>The complete genome of Acinetobacter wuhouensis strain WCHAW010062.</title>
        <authorList>
            <person name="Hu Y."/>
            <person name="Long H."/>
            <person name="Feng Y."/>
            <person name="Zong Z."/>
        </authorList>
    </citation>
    <scope>NUCLEOTIDE SEQUENCE [LARGE SCALE GENOMIC DNA]</scope>
    <source>
        <strain evidence="9 10">WCHAW010062</strain>
    </source>
</reference>
<name>A0A3G2T205_9GAMM</name>
<dbReference type="RefSeq" id="WP_087551879.1">
    <property type="nucleotide sequence ID" value="NZ_CP033133.1"/>
</dbReference>
<gene>
    <name evidence="9" type="ORF">CDG68_11760</name>
</gene>
<dbReference type="GO" id="GO:0009279">
    <property type="term" value="C:cell outer membrane"/>
    <property type="evidence" value="ECO:0007669"/>
    <property type="project" value="UniProtKB-SubCell"/>
</dbReference>
<evidence type="ECO:0000256" key="7">
    <source>
        <dbReference type="ARBA" id="ARBA00023237"/>
    </source>
</evidence>
<keyword evidence="7" id="KW-0998">Cell outer membrane</keyword>
<evidence type="ECO:0000256" key="5">
    <source>
        <dbReference type="ARBA" id="ARBA00022729"/>
    </source>
</evidence>
<comment type="similarity">
    <text evidence="2">Belongs to the OmpP1/FadL family.</text>
</comment>
<evidence type="ECO:0000256" key="8">
    <source>
        <dbReference type="SAM" id="SignalP"/>
    </source>
</evidence>
<dbReference type="EMBL" id="CP033133">
    <property type="protein sequence ID" value="AYO54270.1"/>
    <property type="molecule type" value="Genomic_DNA"/>
</dbReference>
<dbReference type="Gene3D" id="2.40.160.60">
    <property type="entry name" value="Outer membrane protein transport protein (OMPP1/FadL/TodX)"/>
    <property type="match status" value="1"/>
</dbReference>
<evidence type="ECO:0000256" key="1">
    <source>
        <dbReference type="ARBA" id="ARBA00004571"/>
    </source>
</evidence>
<dbReference type="InterPro" id="IPR005017">
    <property type="entry name" value="OMPP1/FadL/TodX"/>
</dbReference>
<evidence type="ECO:0000256" key="2">
    <source>
        <dbReference type="ARBA" id="ARBA00008163"/>
    </source>
</evidence>
<dbReference type="SUPFAM" id="SSF56935">
    <property type="entry name" value="Porins"/>
    <property type="match status" value="1"/>
</dbReference>
<keyword evidence="4" id="KW-0812">Transmembrane</keyword>
<organism evidence="9 10">
    <name type="scientific">Acinetobacter wuhouensis</name>
    <dbReference type="NCBI Taxonomy" id="1879050"/>
    <lineage>
        <taxon>Bacteria</taxon>
        <taxon>Pseudomonadati</taxon>
        <taxon>Pseudomonadota</taxon>
        <taxon>Gammaproteobacteria</taxon>
        <taxon>Moraxellales</taxon>
        <taxon>Moraxellaceae</taxon>
        <taxon>Acinetobacter</taxon>
    </lineage>
</organism>
<comment type="subcellular location">
    <subcellularLocation>
        <location evidence="1">Cell outer membrane</location>
        <topology evidence="1">Multi-pass membrane protein</topology>
    </subcellularLocation>
</comment>
<dbReference type="Proteomes" id="UP000279962">
    <property type="component" value="Chromosome"/>
</dbReference>
<keyword evidence="5 8" id="KW-0732">Signal</keyword>
<keyword evidence="3" id="KW-1134">Transmembrane beta strand</keyword>
<evidence type="ECO:0000313" key="9">
    <source>
        <dbReference type="EMBL" id="AYO54270.1"/>
    </source>
</evidence>
<dbReference type="AlphaFoldDB" id="A0A3G2T205"/>
<dbReference type="Pfam" id="PF03349">
    <property type="entry name" value="Toluene_X"/>
    <property type="match status" value="1"/>
</dbReference>
<dbReference type="GO" id="GO:0015483">
    <property type="term" value="F:long-chain fatty acid transporting porin activity"/>
    <property type="evidence" value="ECO:0007669"/>
    <property type="project" value="TreeGrafter"/>
</dbReference>
<proteinExistence type="inferred from homology"/>
<sequence length="413" mass="45148">MKIKPLILSMLPILATTYSHSAAMDQSGQSILAFLEDKNYVEASIAVVDPDVSGKVRDRPDLVNVGSTDLSTGDMAESFQYYNVALKLQIAPMVSFGLIYDQPFGAAVKYPLRDNNTFSDNKISQTGTEANVDTQNISMLFGFQPDPHFNLYAGGVYQTVKGNVKLRGNSMSIFNGYDADFKQDNAVGWLAGAAFQIPEIALKAAVTYRSEIKHKLQATESIFGEPLVLTADTKTEITTPQSVNLDFQTGVYKDTLAYLNARWVNWKQFELRPTQFGALTEMATGELSQGLYSGGFNLDDYHKDQYSVTLGLGHQFTEKWAASADVSWDSGTGNPASVLNPTKGGWGLGLGVQYNPAPNYFIAGGVKYIWIGDATAQDGTYYLPVPGISEIAQQGDYKDNTAIGYGLKMGYRF</sequence>
<evidence type="ECO:0000256" key="4">
    <source>
        <dbReference type="ARBA" id="ARBA00022692"/>
    </source>
</evidence>
<dbReference type="PANTHER" id="PTHR35093">
    <property type="entry name" value="OUTER MEMBRANE PROTEIN NMB0088-RELATED"/>
    <property type="match status" value="1"/>
</dbReference>
<keyword evidence="6" id="KW-0472">Membrane</keyword>
<feature type="chain" id="PRO_5018039611" evidence="8">
    <location>
        <begin position="22"/>
        <end position="413"/>
    </location>
</feature>
<evidence type="ECO:0000256" key="3">
    <source>
        <dbReference type="ARBA" id="ARBA00022452"/>
    </source>
</evidence>
<dbReference type="PANTHER" id="PTHR35093:SF8">
    <property type="entry name" value="OUTER MEMBRANE PROTEIN NMB0088-RELATED"/>
    <property type="match status" value="1"/>
</dbReference>